<feature type="domain" description="Cytochrome c" evidence="16">
    <location>
        <begin position="195"/>
        <end position="322"/>
    </location>
</feature>
<accession>A0A8F3DXY3</accession>
<dbReference type="GO" id="GO:0042597">
    <property type="term" value="C:periplasmic space"/>
    <property type="evidence" value="ECO:0007669"/>
    <property type="project" value="UniProtKB-SubCell"/>
</dbReference>
<dbReference type="AlphaFoldDB" id="A0A8F3DXY3"/>
<evidence type="ECO:0000256" key="7">
    <source>
        <dbReference type="ARBA" id="ARBA00022764"/>
    </source>
</evidence>
<evidence type="ECO:0000256" key="12">
    <source>
        <dbReference type="ARBA" id="ARBA00073576"/>
    </source>
</evidence>
<dbReference type="Proteomes" id="UP000683551">
    <property type="component" value="Chromosome"/>
</dbReference>
<dbReference type="InterPro" id="IPR009056">
    <property type="entry name" value="Cyt_c-like_dom"/>
</dbReference>
<feature type="binding site" description="covalent" evidence="13">
    <location>
        <position position="212"/>
    </location>
    <ligand>
        <name>heme c</name>
        <dbReference type="ChEBI" id="CHEBI:61717"/>
        <label>2</label>
    </ligand>
</feature>
<evidence type="ECO:0000256" key="1">
    <source>
        <dbReference type="ARBA" id="ARBA00004418"/>
    </source>
</evidence>
<dbReference type="InterPro" id="IPR051395">
    <property type="entry name" value="Cytochrome_c_Peroxidase/MauG"/>
</dbReference>
<comment type="pathway">
    <text evidence="2">One-carbon metabolism; methylamine degradation.</text>
</comment>
<dbReference type="RefSeq" id="WP_062187398.1">
    <property type="nucleotide sequence ID" value="NZ_CP053675.1"/>
</dbReference>
<evidence type="ECO:0000256" key="8">
    <source>
        <dbReference type="ARBA" id="ARBA00022982"/>
    </source>
</evidence>
<dbReference type="GO" id="GO:0009055">
    <property type="term" value="F:electron transfer activity"/>
    <property type="evidence" value="ECO:0007669"/>
    <property type="project" value="InterPro"/>
</dbReference>
<feature type="binding site" description="covalent" evidence="13">
    <location>
        <position position="63"/>
    </location>
    <ligand>
        <name>heme c</name>
        <dbReference type="ChEBI" id="CHEBI:61717"/>
        <label>1</label>
    </ligand>
</feature>
<evidence type="ECO:0000259" key="16">
    <source>
        <dbReference type="PROSITE" id="PS51007"/>
    </source>
</evidence>
<accession>A0A149W108</accession>
<feature type="binding site" description="axial binding residue" evidence="14">
    <location>
        <position position="67"/>
    </location>
    <ligand>
        <name>heme c</name>
        <dbReference type="ChEBI" id="CHEBI:61717"/>
        <label>1</label>
    </ligand>
    <ligandPart>
        <name>Fe</name>
        <dbReference type="ChEBI" id="CHEBI:18248"/>
    </ligandPart>
</feature>
<sequence length="344" mass="37784">MKKSFLLVSAWAVWSVTAFAWSFEPLPDVPPIPADNPMSAAKVALGQQLYFDKRLSVDGTISCNSCHTVMGSGTDNRPVSVGVGGKKGGRNAPTVWNSAFLSVQFWDGRAATLEDQAKGPIVNPVEMGMPSPAEAEARIRAIPGYVSQFEAVFGTQDPVTYENIAKAIAAYERTLLTPHSPFDRYLKGDKTALSEQALRGMKTVEKIGCTACHTGPDFAGPPMPMGQGFFQKFPIFVDHNPYVAKYRLMEDDGRFNVTHEASDKHLWRVQTWRNVALTAPYFHTGSVPTLDEAVRVMARSQLGKTLTESEVQDIVAFLNSLTGEFPVQSMPRLPQTPNRTLTEK</sequence>
<keyword evidence="4 13" id="KW-0349">Heme</keyword>
<reference evidence="17 19" key="1">
    <citation type="submission" date="2016-01" db="EMBL/GenBank/DDBJ databases">
        <title>Genome sequence of the acidophilic iron oxidising Ferrovum strain Z-31.</title>
        <authorList>
            <person name="Poehlein A."/>
            <person name="Ullrich S.R."/>
            <person name="Schloemann M."/>
            <person name="Muehling M."/>
            <person name="Daniel R."/>
        </authorList>
    </citation>
    <scope>NUCLEOTIDE SEQUENCE [LARGE SCALE GENOMIC DNA]</scope>
    <source>
        <strain evidence="17 19">Z-31</strain>
    </source>
</reference>
<keyword evidence="8" id="KW-0249">Electron transport</keyword>
<comment type="subcellular location">
    <subcellularLocation>
        <location evidence="1">Periplasm</location>
    </subcellularLocation>
</comment>
<comment type="PTM">
    <text evidence="13">Binds 2 heme groups per subunit.</text>
</comment>
<feature type="binding site" description="axial binding residue" evidence="14">
    <location>
        <position position="213"/>
    </location>
    <ligand>
        <name>heme c</name>
        <dbReference type="ChEBI" id="CHEBI:61717"/>
        <label>2</label>
    </ligand>
    <ligandPart>
        <name>Fe</name>
        <dbReference type="ChEBI" id="CHEBI:18248"/>
    </ligandPart>
</feature>
<dbReference type="FunFam" id="1.10.760.10:FF:000019">
    <property type="entry name" value="Di-heme cytochrome C peroxidase"/>
    <property type="match status" value="1"/>
</dbReference>
<evidence type="ECO:0000256" key="6">
    <source>
        <dbReference type="ARBA" id="ARBA00022729"/>
    </source>
</evidence>
<evidence type="ECO:0000313" key="17">
    <source>
        <dbReference type="EMBL" id="KXW59138.1"/>
    </source>
</evidence>
<dbReference type="EMBL" id="CP071137">
    <property type="protein sequence ID" value="QWY76846.1"/>
    <property type="molecule type" value="Genomic_DNA"/>
</dbReference>
<name>A0A8F3DXY3_9PROT</name>
<feature type="signal peptide" evidence="15">
    <location>
        <begin position="1"/>
        <end position="20"/>
    </location>
</feature>
<dbReference type="PIRSF" id="PIRSF000294">
    <property type="entry name" value="Cytochrome-c_peroxidase"/>
    <property type="match status" value="1"/>
</dbReference>
<dbReference type="Gene3D" id="1.10.760.10">
    <property type="entry name" value="Cytochrome c-like domain"/>
    <property type="match status" value="2"/>
</dbReference>
<feature type="binding site" description="axial binding residue" evidence="14">
    <location>
        <position position="297"/>
    </location>
    <ligand>
        <name>heme c</name>
        <dbReference type="ChEBI" id="CHEBI:61717"/>
        <label>2</label>
    </ligand>
    <ligandPart>
        <name>Fe</name>
        <dbReference type="ChEBI" id="CHEBI:18248"/>
    </ligandPart>
</feature>
<feature type="binding site" description="covalent" evidence="13">
    <location>
        <position position="209"/>
    </location>
    <ligand>
        <name>heme c</name>
        <dbReference type="ChEBI" id="CHEBI:61717"/>
        <label>2</label>
    </ligand>
</feature>
<evidence type="ECO:0000256" key="3">
    <source>
        <dbReference type="ARBA" id="ARBA00022448"/>
    </source>
</evidence>
<comment type="function">
    <text evidence="11">Involved in methylamine metabolism. Essential for the maturation of the beta subunit of MADH, presumably via a step in the biosynthesis of tryptophan tryptophylquinone (TTQ), the cofactor of MADH.</text>
</comment>
<evidence type="ECO:0000256" key="10">
    <source>
        <dbReference type="ARBA" id="ARBA00023004"/>
    </source>
</evidence>
<keyword evidence="5 14" id="KW-0479">Metal-binding</keyword>
<dbReference type="Pfam" id="PF03150">
    <property type="entry name" value="CCP_MauG"/>
    <property type="match status" value="1"/>
</dbReference>
<dbReference type="GO" id="GO:0046872">
    <property type="term" value="F:metal ion binding"/>
    <property type="evidence" value="ECO:0007669"/>
    <property type="project" value="UniProtKB-KW"/>
</dbReference>
<dbReference type="PANTHER" id="PTHR30600">
    <property type="entry name" value="CYTOCHROME C PEROXIDASE-RELATED"/>
    <property type="match status" value="1"/>
</dbReference>
<keyword evidence="6 15" id="KW-0732">Signal</keyword>
<feature type="binding site" description="covalent" evidence="13">
    <location>
        <position position="66"/>
    </location>
    <ligand>
        <name>heme c</name>
        <dbReference type="ChEBI" id="CHEBI:61717"/>
        <label>1</label>
    </ligand>
</feature>
<dbReference type="PANTHER" id="PTHR30600:SF7">
    <property type="entry name" value="CYTOCHROME C PEROXIDASE-RELATED"/>
    <property type="match status" value="1"/>
</dbReference>
<dbReference type="EMBL" id="LRRD01000005">
    <property type="protein sequence ID" value="KXW59138.1"/>
    <property type="molecule type" value="Genomic_DNA"/>
</dbReference>
<keyword evidence="19" id="KW-1185">Reference proteome</keyword>
<keyword evidence="17" id="KW-0575">Peroxidase</keyword>
<feature type="chain" id="PRO_5036593658" description="Methylamine utilization protein MauG" evidence="15">
    <location>
        <begin position="21"/>
        <end position="344"/>
    </location>
</feature>
<reference evidence="18" key="2">
    <citation type="submission" date="2021-02" db="EMBL/GenBank/DDBJ databases">
        <title>Comparative genomics of Ferrovum myxofaciens strains, predominant extremophile bacteria forming large biofilm stalactites in acid mine ecosystems.</title>
        <authorList>
            <person name="Burkartova K."/>
            <person name="Ridl J."/>
            <person name="Pajer P."/>
            <person name="Falteisek L."/>
        </authorList>
    </citation>
    <scope>NUCLEOTIDE SEQUENCE</scope>
    <source>
        <strain evidence="18">MI1III</strain>
    </source>
</reference>
<organism evidence="17 19">
    <name type="scientific">Ferrovum myxofaciens</name>
    <dbReference type="NCBI Taxonomy" id="416213"/>
    <lineage>
        <taxon>Bacteria</taxon>
        <taxon>Pseudomonadati</taxon>
        <taxon>Pseudomonadota</taxon>
        <taxon>Betaproteobacteria</taxon>
        <taxon>Ferrovales</taxon>
        <taxon>Ferrovaceae</taxon>
        <taxon>Ferrovum</taxon>
    </lineage>
</organism>
<evidence type="ECO:0000256" key="5">
    <source>
        <dbReference type="ARBA" id="ARBA00022723"/>
    </source>
</evidence>
<evidence type="ECO:0000256" key="14">
    <source>
        <dbReference type="PIRSR" id="PIRSR000294-2"/>
    </source>
</evidence>
<evidence type="ECO:0000256" key="4">
    <source>
        <dbReference type="ARBA" id="ARBA00022617"/>
    </source>
</evidence>
<evidence type="ECO:0000256" key="9">
    <source>
        <dbReference type="ARBA" id="ARBA00023002"/>
    </source>
</evidence>
<dbReference type="InterPro" id="IPR036909">
    <property type="entry name" value="Cyt_c-like_dom_sf"/>
</dbReference>
<evidence type="ECO:0000313" key="19">
    <source>
        <dbReference type="Proteomes" id="UP000075653"/>
    </source>
</evidence>
<comment type="cofactor">
    <cofactor evidence="13">
        <name>heme</name>
        <dbReference type="ChEBI" id="CHEBI:30413"/>
    </cofactor>
    <text evidence="13">Binds 2 heme groups.</text>
</comment>
<dbReference type="Proteomes" id="UP000075653">
    <property type="component" value="Unassembled WGS sequence"/>
</dbReference>
<dbReference type="GO" id="GO:0004130">
    <property type="term" value="F:cytochrome-c peroxidase activity"/>
    <property type="evidence" value="ECO:0007669"/>
    <property type="project" value="TreeGrafter"/>
</dbReference>
<keyword evidence="10 14" id="KW-0408">Iron</keyword>
<evidence type="ECO:0000256" key="15">
    <source>
        <dbReference type="SAM" id="SignalP"/>
    </source>
</evidence>
<dbReference type="InterPro" id="IPR026259">
    <property type="entry name" value="MauG/Cytc_peroxidase"/>
</dbReference>
<evidence type="ECO:0000256" key="2">
    <source>
        <dbReference type="ARBA" id="ARBA00004856"/>
    </source>
</evidence>
<evidence type="ECO:0000256" key="11">
    <source>
        <dbReference type="ARBA" id="ARBA00058991"/>
    </source>
</evidence>
<keyword evidence="3" id="KW-0813">Transport</keyword>
<protein>
    <recommendedName>
        <fullName evidence="12">Methylamine utilization protein MauG</fullName>
    </recommendedName>
</protein>
<keyword evidence="9 17" id="KW-0560">Oxidoreductase</keyword>
<evidence type="ECO:0000313" key="18">
    <source>
        <dbReference type="EMBL" id="QWY76846.1"/>
    </source>
</evidence>
<dbReference type="GO" id="GO:0020037">
    <property type="term" value="F:heme binding"/>
    <property type="evidence" value="ECO:0007669"/>
    <property type="project" value="InterPro"/>
</dbReference>
<evidence type="ECO:0000256" key="13">
    <source>
        <dbReference type="PIRSR" id="PIRSR000294-1"/>
    </source>
</evidence>
<gene>
    <name evidence="17" type="primary">ccpA</name>
    <name evidence="17" type="ORF">FEMY_03640</name>
    <name evidence="18" type="ORF">JZL65_10155</name>
</gene>
<keyword evidence="7" id="KW-0574">Periplasm</keyword>
<dbReference type="PROSITE" id="PS51007">
    <property type="entry name" value="CYTC"/>
    <property type="match status" value="2"/>
</dbReference>
<dbReference type="PATRIC" id="fig|1789004.3.peg.362"/>
<feature type="domain" description="Cytochrome c" evidence="16">
    <location>
        <begin position="41"/>
        <end position="150"/>
    </location>
</feature>
<dbReference type="InterPro" id="IPR004852">
    <property type="entry name" value="Di-haem_cyt_c_peroxidsae"/>
</dbReference>
<dbReference type="SUPFAM" id="SSF46626">
    <property type="entry name" value="Cytochrome c"/>
    <property type="match status" value="2"/>
</dbReference>
<proteinExistence type="predicted"/>